<sequence>MATIRNAAYFGTTGTLTVDDDEHYGVTSCALIPTAPSESVIDISGDIQSFVGDNAWELQIAFHQDWKTAGSLSKRAIEWHGQTKDIVYTPQDGGDAIAATVRFKAAQVGGDTGRHSATLNLGVIGQPTFTAPVGG</sequence>
<dbReference type="EMBL" id="JASJND010000007">
    <property type="protein sequence ID" value="MDJ1115387.1"/>
    <property type="molecule type" value="Genomic_DNA"/>
</dbReference>
<comment type="caution">
    <text evidence="1">The sequence shown here is derived from an EMBL/GenBank/DDBJ whole genome shotgun (WGS) entry which is preliminary data.</text>
</comment>
<keyword evidence="2" id="KW-1185">Reference proteome</keyword>
<evidence type="ECO:0008006" key="3">
    <source>
        <dbReference type="Google" id="ProtNLM"/>
    </source>
</evidence>
<organism evidence="1 2">
    <name type="scientific">Microbacterium dauci</name>
    <dbReference type="NCBI Taxonomy" id="3048008"/>
    <lineage>
        <taxon>Bacteria</taxon>
        <taxon>Bacillati</taxon>
        <taxon>Actinomycetota</taxon>
        <taxon>Actinomycetes</taxon>
        <taxon>Micrococcales</taxon>
        <taxon>Microbacteriaceae</taxon>
        <taxon>Microbacterium</taxon>
    </lineage>
</organism>
<evidence type="ECO:0000313" key="2">
    <source>
        <dbReference type="Proteomes" id="UP001321481"/>
    </source>
</evidence>
<dbReference type="Proteomes" id="UP001321481">
    <property type="component" value="Unassembled WGS sequence"/>
</dbReference>
<reference evidence="1 2" key="1">
    <citation type="submission" date="2023-05" db="EMBL/GenBank/DDBJ databases">
        <title>Microbacterium dauci sp.nov., Isolated from Carrot Rhizosphere Soil.</title>
        <authorList>
            <person name="Xiao Z."/>
            <person name="Zheng J."/>
        </authorList>
    </citation>
    <scope>NUCLEOTIDE SEQUENCE [LARGE SCALE GENOMIC DNA]</scope>
    <source>
        <strain evidence="1 2">LX3-4</strain>
    </source>
</reference>
<proteinExistence type="predicted"/>
<protein>
    <recommendedName>
        <fullName evidence="3">Major tail protein</fullName>
    </recommendedName>
</protein>
<evidence type="ECO:0000313" key="1">
    <source>
        <dbReference type="EMBL" id="MDJ1115387.1"/>
    </source>
</evidence>
<dbReference type="RefSeq" id="WP_283717065.1">
    <property type="nucleotide sequence ID" value="NZ_JASJND010000007.1"/>
</dbReference>
<name>A0ABT6ZGV3_9MICO</name>
<gene>
    <name evidence="1" type="ORF">QNI14_13115</name>
</gene>
<accession>A0ABT6ZGV3</accession>